<evidence type="ECO:0000313" key="2">
    <source>
        <dbReference type="EMBL" id="MCP2010659.1"/>
    </source>
</evidence>
<dbReference type="EMBL" id="JAHTGR010000008">
    <property type="protein sequence ID" value="MBV6322454.1"/>
    <property type="molecule type" value="Genomic_DNA"/>
</dbReference>
<protein>
    <submittedName>
        <fullName evidence="1">Uncharacterized protein</fullName>
    </submittedName>
</protein>
<dbReference type="Proteomes" id="UP001155901">
    <property type="component" value="Unassembled WGS sequence"/>
</dbReference>
<reference evidence="2" key="2">
    <citation type="submission" date="2022-03" db="EMBL/GenBank/DDBJ databases">
        <title>Genome Encyclopedia of Bacteria and Archaea VI: Functional Genomics of Type Strains.</title>
        <authorList>
            <person name="Whitman W."/>
        </authorList>
    </citation>
    <scope>NUCLEOTIDE SEQUENCE</scope>
    <source>
        <strain evidence="2">HSC-15S17</strain>
    </source>
</reference>
<organism evidence="1 3">
    <name type="scientific">Duganella violaceipulchra</name>
    <dbReference type="NCBI Taxonomy" id="2849652"/>
    <lineage>
        <taxon>Bacteria</taxon>
        <taxon>Pseudomonadati</taxon>
        <taxon>Pseudomonadota</taxon>
        <taxon>Betaproteobacteria</taxon>
        <taxon>Burkholderiales</taxon>
        <taxon>Oxalobacteraceae</taxon>
        <taxon>Telluria group</taxon>
        <taxon>Duganella</taxon>
    </lineage>
</organism>
<accession>A0AA41H8B6</accession>
<comment type="caution">
    <text evidence="1">The sequence shown here is derived from an EMBL/GenBank/DDBJ whole genome shotgun (WGS) entry which is preliminary data.</text>
</comment>
<reference evidence="1" key="1">
    <citation type="submission" date="2021-07" db="EMBL/GenBank/DDBJ databases">
        <title>Characterization of violacein-producing bacteria and related species.</title>
        <authorList>
            <person name="Wilson H.S."/>
            <person name="De Leon M.E."/>
        </authorList>
    </citation>
    <scope>NUCLEOTIDE SEQUENCE</scope>
    <source>
        <strain evidence="1">HSC-15S17</strain>
    </source>
</reference>
<evidence type="ECO:0000313" key="1">
    <source>
        <dbReference type="EMBL" id="MBV6322454.1"/>
    </source>
</evidence>
<sequence>MLPLIGAIAAPMLEGVVSKAVSTVLPAGPALSQPKELVSGLAASALGMLGGKLNSML</sequence>
<dbReference type="AlphaFoldDB" id="A0AA41H8B6"/>
<dbReference type="RefSeq" id="WP_217943224.1">
    <property type="nucleotide sequence ID" value="NZ_JAHTGR010000008.1"/>
</dbReference>
<dbReference type="EMBL" id="JALJZU010000009">
    <property type="protein sequence ID" value="MCP2010659.1"/>
    <property type="molecule type" value="Genomic_DNA"/>
</dbReference>
<evidence type="ECO:0000313" key="4">
    <source>
        <dbReference type="Proteomes" id="UP001162889"/>
    </source>
</evidence>
<keyword evidence="4" id="KW-1185">Reference proteome</keyword>
<evidence type="ECO:0000313" key="3">
    <source>
        <dbReference type="Proteomes" id="UP001155901"/>
    </source>
</evidence>
<proteinExistence type="predicted"/>
<gene>
    <name evidence="1" type="ORF">KVP70_16045</name>
    <name evidence="2" type="ORF">L1274_004401</name>
</gene>
<name>A0AA41H8B6_9BURK</name>
<dbReference type="Proteomes" id="UP001162889">
    <property type="component" value="Unassembled WGS sequence"/>
</dbReference>